<evidence type="ECO:0000313" key="2">
    <source>
        <dbReference type="Proteomes" id="UP001237784"/>
    </source>
</evidence>
<reference evidence="1" key="1">
    <citation type="submission" date="2023-05" db="EMBL/GenBank/DDBJ databases">
        <title>Cataloging the Phylogenetic Diversity of Human Bladder Bacteria.</title>
        <authorList>
            <person name="Du J."/>
        </authorList>
    </citation>
    <scope>NUCLEOTIDE SEQUENCE</scope>
    <source>
        <strain evidence="1">UMB6789</strain>
    </source>
</reference>
<organism evidence="1 2">
    <name type="scientific">Gardnerella vaginalis</name>
    <dbReference type="NCBI Taxonomy" id="2702"/>
    <lineage>
        <taxon>Bacteria</taxon>
        <taxon>Bacillati</taxon>
        <taxon>Actinomycetota</taxon>
        <taxon>Actinomycetes</taxon>
        <taxon>Bifidobacteriales</taxon>
        <taxon>Bifidobacteriaceae</taxon>
        <taxon>Gardnerella</taxon>
    </lineage>
</organism>
<gene>
    <name evidence="1" type="ORF">QP372_07340</name>
</gene>
<protein>
    <recommendedName>
        <fullName evidence="3">LysR family transcriptional regulator</fullName>
    </recommendedName>
</protein>
<name>A0AAW6Y381_GARVA</name>
<accession>A0AAW6Y381</accession>
<feature type="non-terminal residue" evidence="1">
    <location>
        <position position="1"/>
    </location>
</feature>
<proteinExistence type="predicted"/>
<dbReference type="EMBL" id="JASOME010000093">
    <property type="protein sequence ID" value="MDK7064307.1"/>
    <property type="molecule type" value="Genomic_DNA"/>
</dbReference>
<sequence>ISLQNKIKNSVSNINITYANDISALDLLIKSQQGIALGLYCLYPELEGNSCYIPLNWKSKVELAILTSKTNRKKAVNSFIKSIVAYTHNITFNKN</sequence>
<comment type="caution">
    <text evidence="1">The sequence shown here is derived from an EMBL/GenBank/DDBJ whole genome shotgun (WGS) entry which is preliminary data.</text>
</comment>
<evidence type="ECO:0008006" key="3">
    <source>
        <dbReference type="Google" id="ProtNLM"/>
    </source>
</evidence>
<dbReference type="AlphaFoldDB" id="A0AAW6Y381"/>
<evidence type="ECO:0000313" key="1">
    <source>
        <dbReference type="EMBL" id="MDK7064307.1"/>
    </source>
</evidence>
<dbReference type="Proteomes" id="UP001237784">
    <property type="component" value="Unassembled WGS sequence"/>
</dbReference>